<name>A0A1H9KI52_9GAMM</name>
<reference evidence="3" key="1">
    <citation type="submission" date="2016-10" db="EMBL/GenBank/DDBJ databases">
        <authorList>
            <person name="Varghese N."/>
            <person name="Submissions S."/>
        </authorList>
    </citation>
    <scope>NUCLEOTIDE SEQUENCE [LARGE SCALE GENOMIC DNA]</scope>
    <source>
        <strain evidence="3">DSM 18887</strain>
    </source>
</reference>
<organism evidence="2 3">
    <name type="scientific">Amphritea atlantica</name>
    <dbReference type="NCBI Taxonomy" id="355243"/>
    <lineage>
        <taxon>Bacteria</taxon>
        <taxon>Pseudomonadati</taxon>
        <taxon>Pseudomonadota</taxon>
        <taxon>Gammaproteobacteria</taxon>
        <taxon>Oceanospirillales</taxon>
        <taxon>Oceanospirillaceae</taxon>
        <taxon>Amphritea</taxon>
    </lineage>
</organism>
<dbReference type="Proteomes" id="UP000198749">
    <property type="component" value="Unassembled WGS sequence"/>
</dbReference>
<dbReference type="PANTHER" id="PTHR30383">
    <property type="entry name" value="THIOESTERASE 1/PROTEASE 1/LYSOPHOSPHOLIPASE L1"/>
    <property type="match status" value="1"/>
</dbReference>
<dbReference type="RefSeq" id="WP_091360794.1">
    <property type="nucleotide sequence ID" value="NZ_AP025284.1"/>
</dbReference>
<dbReference type="GO" id="GO:0016788">
    <property type="term" value="F:hydrolase activity, acting on ester bonds"/>
    <property type="evidence" value="ECO:0007669"/>
    <property type="project" value="UniProtKB-ARBA"/>
</dbReference>
<sequence>MKQILVYGDSLSWGIIPDTRQRFEFHQRWPGRLEQLINKTGASIRVIEDCLNGRRTVLDDPFKPGRNAATGLQQRIEINTPLELIIIMLGNNDFQSPHTFTAAEAAQGVATLVQTIRQAPVEPGMPIPPILLLCPPPIIQPKGAIAAKFRGAETKWSGFNQALKKIAADTQCDFFDTGSVISASKVDGIHLDLEQHQQLAVSIHPIIEDILKR</sequence>
<protein>
    <submittedName>
        <fullName evidence="2">Lysophospholipase L1</fullName>
    </submittedName>
</protein>
<evidence type="ECO:0000313" key="3">
    <source>
        <dbReference type="Proteomes" id="UP000198749"/>
    </source>
</evidence>
<keyword evidence="3" id="KW-1185">Reference proteome</keyword>
<evidence type="ECO:0000259" key="1">
    <source>
        <dbReference type="Pfam" id="PF13472"/>
    </source>
</evidence>
<dbReference type="InterPro" id="IPR013830">
    <property type="entry name" value="SGNH_hydro"/>
</dbReference>
<dbReference type="OrthoDB" id="164654at2"/>
<dbReference type="STRING" id="355243.SAMN03080615_03516"/>
<gene>
    <name evidence="2" type="ORF">SAMN03080615_03516</name>
</gene>
<dbReference type="Pfam" id="PF13472">
    <property type="entry name" value="Lipase_GDSL_2"/>
    <property type="match status" value="1"/>
</dbReference>
<dbReference type="AlphaFoldDB" id="A0A1H9KI52"/>
<dbReference type="CDD" id="cd01839">
    <property type="entry name" value="SGNH_arylesterase_like"/>
    <property type="match status" value="1"/>
</dbReference>
<dbReference type="InterPro" id="IPR051532">
    <property type="entry name" value="Ester_Hydrolysis_Enzymes"/>
</dbReference>
<dbReference type="EMBL" id="FOGB01000013">
    <property type="protein sequence ID" value="SEQ98826.1"/>
    <property type="molecule type" value="Genomic_DNA"/>
</dbReference>
<dbReference type="PANTHER" id="PTHR30383:SF29">
    <property type="entry name" value="SGNH HYDROLASE-TYPE ESTERASE DOMAIN-CONTAINING PROTEIN"/>
    <property type="match status" value="1"/>
</dbReference>
<evidence type="ECO:0000313" key="2">
    <source>
        <dbReference type="EMBL" id="SEQ98826.1"/>
    </source>
</evidence>
<dbReference type="SUPFAM" id="SSF52266">
    <property type="entry name" value="SGNH hydrolase"/>
    <property type="match status" value="1"/>
</dbReference>
<proteinExistence type="predicted"/>
<feature type="domain" description="SGNH hydrolase-type esterase" evidence="1">
    <location>
        <begin position="6"/>
        <end position="193"/>
    </location>
</feature>
<dbReference type="InterPro" id="IPR036514">
    <property type="entry name" value="SGNH_hydro_sf"/>
</dbReference>
<dbReference type="Gene3D" id="3.40.50.1110">
    <property type="entry name" value="SGNH hydrolase"/>
    <property type="match status" value="1"/>
</dbReference>
<accession>A0A1H9KI52</accession>